<protein>
    <submittedName>
        <fullName evidence="1">Uncharacterized protein</fullName>
    </submittedName>
</protein>
<sequence length="307" mass="33207">MAGHVLVGYGEGESMAAARADASREIAEALRVSVHSTGEVVAERDASGSEVSSQFRVALTSRVILSDLSTVKQARRSGRCYVALGYDNRTLFQKLGSASGRSANGMSSTPMGFKESLPFSHNLTLVGIFPADYRVVRRHGGWSLVVDGATYPITFETWFRQLFIERAENEGLSLDVTPQGPLPSGSHYQVHVTPPRLGGYLNLFHVSESGQALALLANRHVESLQPVQVPDASLYAGLEAIVTAGHGSRDMLLATWSPEAVNSSESHAPVSPSPLAETDERAFSYGELLEQVNGLLWASHFVWIQNR</sequence>
<name>A0ABM7PM36_9BACT</name>
<organism evidence="1 2">
    <name type="scientific">Desulfoluna limicola</name>
    <dbReference type="NCBI Taxonomy" id="2810562"/>
    <lineage>
        <taxon>Bacteria</taxon>
        <taxon>Pseudomonadati</taxon>
        <taxon>Thermodesulfobacteriota</taxon>
        <taxon>Desulfobacteria</taxon>
        <taxon>Desulfobacterales</taxon>
        <taxon>Desulfolunaceae</taxon>
        <taxon>Desulfoluna</taxon>
    </lineage>
</organism>
<reference evidence="1 2" key="1">
    <citation type="submission" date="2021-02" db="EMBL/GenBank/DDBJ databases">
        <title>Complete genome of Desulfoluna sp. strain ASN36.</title>
        <authorList>
            <person name="Takahashi A."/>
            <person name="Kojima H."/>
            <person name="Fukui M."/>
        </authorList>
    </citation>
    <scope>NUCLEOTIDE SEQUENCE [LARGE SCALE GENOMIC DNA]</scope>
    <source>
        <strain evidence="1 2">ASN36</strain>
    </source>
</reference>
<evidence type="ECO:0000313" key="2">
    <source>
        <dbReference type="Proteomes" id="UP001320148"/>
    </source>
</evidence>
<accession>A0ABM7PM36</accession>
<dbReference type="Proteomes" id="UP001320148">
    <property type="component" value="Chromosome"/>
</dbReference>
<dbReference type="Gene3D" id="3.10.28.20">
    <property type="entry name" value="Acetamidase/Formamidase-like domains"/>
    <property type="match status" value="1"/>
</dbReference>
<keyword evidence="2" id="KW-1185">Reference proteome</keyword>
<dbReference type="EMBL" id="AP024488">
    <property type="protein sequence ID" value="BCS98583.1"/>
    <property type="molecule type" value="Genomic_DNA"/>
</dbReference>
<gene>
    <name evidence="1" type="ORF">DSLASN_42150</name>
</gene>
<proteinExistence type="predicted"/>
<evidence type="ECO:0000313" key="1">
    <source>
        <dbReference type="EMBL" id="BCS98583.1"/>
    </source>
</evidence>